<dbReference type="RefSeq" id="WP_158287063.1">
    <property type="nucleotide sequence ID" value="NZ_CP033044.1"/>
</dbReference>
<reference evidence="1 2" key="1">
    <citation type="journal article" date="2015" name="Stand. Genomic Sci.">
        <title>Genomic Encyclopedia of Bacterial and Archaeal Type Strains, Phase III: the genomes of soil and plant-associated and newly described type strains.</title>
        <authorList>
            <person name="Whitman W.B."/>
            <person name="Woyke T."/>
            <person name="Klenk H.P."/>
            <person name="Zhou Y."/>
            <person name="Lilburn T.G."/>
            <person name="Beck B.J."/>
            <person name="De Vos P."/>
            <person name="Vandamme P."/>
            <person name="Eisen J.A."/>
            <person name="Garrity G."/>
            <person name="Hugenholtz P."/>
            <person name="Kyrpides N.C."/>
        </authorList>
    </citation>
    <scope>NUCLEOTIDE SEQUENCE [LARGE SCALE GENOMIC DNA]</scope>
    <source>
        <strain evidence="1 2">CV53</strain>
    </source>
</reference>
<dbReference type="Proteomes" id="UP000295689">
    <property type="component" value="Unassembled WGS sequence"/>
</dbReference>
<dbReference type="EMBL" id="SLVV01000005">
    <property type="protein sequence ID" value="TCN25419.1"/>
    <property type="molecule type" value="Genomic_DNA"/>
</dbReference>
<dbReference type="AlphaFoldDB" id="A0A4R2BHB0"/>
<proteinExistence type="predicted"/>
<comment type="caution">
    <text evidence="1">The sequence shown here is derived from an EMBL/GenBank/DDBJ whole genome shotgun (WGS) entry which is preliminary data.</text>
</comment>
<evidence type="ECO:0000313" key="1">
    <source>
        <dbReference type="EMBL" id="TCN25419.1"/>
    </source>
</evidence>
<name>A0A4R2BHB0_9BACI</name>
<protein>
    <submittedName>
        <fullName evidence="1">Uncharacterized protein</fullName>
    </submittedName>
</protein>
<keyword evidence="2" id="KW-1185">Reference proteome</keyword>
<accession>A0A4R2BHB0</accession>
<evidence type="ECO:0000313" key="2">
    <source>
        <dbReference type="Proteomes" id="UP000295689"/>
    </source>
</evidence>
<gene>
    <name evidence="1" type="ORF">EV146_10575</name>
</gene>
<sequence length="52" mass="6245">MQKITLELDNKLFGMLNELKNQYDEETSKTVTHDELLKELIVAHYYMEVKKE</sequence>
<organism evidence="1 2">
    <name type="scientific">Mesobacillus foraminis</name>
    <dbReference type="NCBI Taxonomy" id="279826"/>
    <lineage>
        <taxon>Bacteria</taxon>
        <taxon>Bacillati</taxon>
        <taxon>Bacillota</taxon>
        <taxon>Bacilli</taxon>
        <taxon>Bacillales</taxon>
        <taxon>Bacillaceae</taxon>
        <taxon>Mesobacillus</taxon>
    </lineage>
</organism>